<accession>A0A0B8N6P1</accession>
<dbReference type="SUPFAM" id="SSF46458">
    <property type="entry name" value="Globin-like"/>
    <property type="match status" value="1"/>
</dbReference>
<dbReference type="CDD" id="cd12124">
    <property type="entry name" value="Pgbs"/>
    <property type="match status" value="1"/>
</dbReference>
<dbReference type="AlphaFoldDB" id="A0A0B8N6P1"/>
<feature type="domain" description="Globin-sensor" evidence="1">
    <location>
        <begin position="24"/>
        <end position="194"/>
    </location>
</feature>
<evidence type="ECO:0000313" key="2">
    <source>
        <dbReference type="EMBL" id="APA94721.1"/>
    </source>
</evidence>
<dbReference type="Gene3D" id="1.10.490.10">
    <property type="entry name" value="Globins"/>
    <property type="match status" value="1"/>
</dbReference>
<evidence type="ECO:0000313" key="3">
    <source>
        <dbReference type="EMBL" id="GAP26471.1"/>
    </source>
</evidence>
<dbReference type="InterPro" id="IPR012292">
    <property type="entry name" value="Globin/Proto"/>
</dbReference>
<dbReference type="InterPro" id="IPR009050">
    <property type="entry name" value="Globin-like_sf"/>
</dbReference>
<sequence>MTSTIPAGYRYDDPALAPSPLSLDDLAELQRSVLWSEADAAALRRAGEILVPQTDRILDVWYGFVGANPHLVAAFAGSDGQPDAAYLAAVRGRFGQWISDVCTREYDAKWLAYQEEIARRHHTSGKNRTDGVDSPSTHIPMRHLLALIVPITVTVRDFLGATGAPAAEVDVMYHAWFKAITLSAALWARPYSPDLW</sequence>
<evidence type="ECO:0000313" key="4">
    <source>
        <dbReference type="Proteomes" id="UP000037179"/>
    </source>
</evidence>
<gene>
    <name evidence="2" type="ORF">NS506_00641</name>
    <name evidence="3" type="ORF">NSK11_contig00006-0068</name>
</gene>
<dbReference type="EMBL" id="BBYQ01000006">
    <property type="protein sequence ID" value="GAP26471.1"/>
    <property type="molecule type" value="Genomic_DNA"/>
</dbReference>
<protein>
    <submittedName>
        <fullName evidence="3">Protogloblin ApPgb</fullName>
    </submittedName>
</protein>
<dbReference type="OrthoDB" id="9780134at2"/>
<organism evidence="3 4">
    <name type="scientific">Nocardia seriolae</name>
    <dbReference type="NCBI Taxonomy" id="37332"/>
    <lineage>
        <taxon>Bacteria</taxon>
        <taxon>Bacillati</taxon>
        <taxon>Actinomycetota</taxon>
        <taxon>Actinomycetes</taxon>
        <taxon>Mycobacteriales</taxon>
        <taxon>Nocardiaceae</taxon>
        <taxon>Nocardia</taxon>
    </lineage>
</organism>
<dbReference type="Proteomes" id="UP000180166">
    <property type="component" value="Chromosome"/>
</dbReference>
<name>A0A0B8N6P1_9NOCA</name>
<dbReference type="Pfam" id="PF11563">
    <property type="entry name" value="Protoglobin"/>
    <property type="match status" value="1"/>
</dbReference>
<dbReference type="GO" id="GO:0020037">
    <property type="term" value="F:heme binding"/>
    <property type="evidence" value="ECO:0007669"/>
    <property type="project" value="InterPro"/>
</dbReference>
<dbReference type="Proteomes" id="UP000037179">
    <property type="component" value="Unassembled WGS sequence"/>
</dbReference>
<dbReference type="GO" id="GO:0019825">
    <property type="term" value="F:oxygen binding"/>
    <property type="evidence" value="ECO:0007669"/>
    <property type="project" value="InterPro"/>
</dbReference>
<keyword evidence="4" id="KW-1185">Reference proteome</keyword>
<dbReference type="EMBL" id="CP017839">
    <property type="protein sequence ID" value="APA94721.1"/>
    <property type="molecule type" value="Genomic_DNA"/>
</dbReference>
<reference evidence="2 5" key="3">
    <citation type="submission" date="2016-10" db="EMBL/GenBank/DDBJ databases">
        <title>Genome sequence of Nocardia seriolae strain EM150506, isolated from Anguila japonica.</title>
        <authorList>
            <person name="Han H.-J."/>
        </authorList>
    </citation>
    <scope>NUCLEOTIDE SEQUENCE [LARGE SCALE GENOMIC DNA]</scope>
    <source>
        <strain evidence="2 5">EM150506</strain>
    </source>
</reference>
<dbReference type="KEGG" id="nsr:NS506_00641"/>
<evidence type="ECO:0000259" key="1">
    <source>
        <dbReference type="Pfam" id="PF11563"/>
    </source>
</evidence>
<dbReference type="InterPro" id="IPR044398">
    <property type="entry name" value="Globin-sensor_dom"/>
</dbReference>
<reference evidence="4" key="1">
    <citation type="submission" date="2015-07" db="EMBL/GenBank/DDBJ databases">
        <title>Nocardia seriolae U-1 whole genome shotgun sequence.</title>
        <authorList>
            <person name="Imajoh M."/>
            <person name="Fukumoto Y."/>
            <person name="Sukeda M."/>
            <person name="Yamane J."/>
            <person name="Yamasaki K."/>
            <person name="Shimizu M."/>
            <person name="Ohnishi K."/>
            <person name="Oshima S."/>
        </authorList>
    </citation>
    <scope>NUCLEOTIDE SEQUENCE [LARGE SCALE GENOMIC DNA]</scope>
    <source>
        <strain evidence="4">U-1</strain>
    </source>
</reference>
<dbReference type="RefSeq" id="WP_033085190.1">
    <property type="nucleotide sequence ID" value="NZ_AP017900.1"/>
</dbReference>
<dbReference type="GeneID" id="93371388"/>
<dbReference type="InterPro" id="IPR012102">
    <property type="entry name" value="Protoglobin"/>
</dbReference>
<evidence type="ECO:0000313" key="5">
    <source>
        <dbReference type="Proteomes" id="UP000180166"/>
    </source>
</evidence>
<reference evidence="3 4" key="2">
    <citation type="journal article" date="2016" name="Genome Announc.">
        <title>Draft Genome Sequence of Erythromycin- and Oxytetracycline-Sensitive Nocardia seriolae Strain U-1 (NBRC 110359).</title>
        <authorList>
            <person name="Imajoh M."/>
            <person name="Sukeda M."/>
            <person name="Shimizu M."/>
            <person name="Yamane J."/>
            <person name="Ohnishi K."/>
            <person name="Oshima S."/>
        </authorList>
    </citation>
    <scope>NUCLEOTIDE SEQUENCE [LARGE SCALE GENOMIC DNA]</scope>
    <source>
        <strain evidence="3 4">U-1</strain>
    </source>
</reference>
<proteinExistence type="predicted"/>